<dbReference type="Proteomes" id="UP000199317">
    <property type="component" value="Unassembled WGS sequence"/>
</dbReference>
<name>A0A1H0LKY5_9BURK</name>
<dbReference type="Pfam" id="PF07687">
    <property type="entry name" value="M20_dimer"/>
    <property type="match status" value="1"/>
</dbReference>
<dbReference type="InterPro" id="IPR017439">
    <property type="entry name" value="Amidohydrolase"/>
</dbReference>
<comment type="cofactor">
    <cofactor evidence="2">
        <name>Mn(2+)</name>
        <dbReference type="ChEBI" id="CHEBI:29035"/>
    </cofactor>
    <text evidence="2">The Mn(2+) ion enhances activity.</text>
</comment>
<proteinExistence type="predicted"/>
<protein>
    <submittedName>
        <fullName evidence="4">Hippurate hydrolase</fullName>
    </submittedName>
</protein>
<evidence type="ECO:0000256" key="2">
    <source>
        <dbReference type="PIRSR" id="PIRSR005962-1"/>
    </source>
</evidence>
<feature type="binding site" evidence="2">
    <location>
        <position position="146"/>
    </location>
    <ligand>
        <name>Mn(2+)</name>
        <dbReference type="ChEBI" id="CHEBI:29035"/>
        <label>2</label>
    </ligand>
</feature>
<dbReference type="Pfam" id="PF01546">
    <property type="entry name" value="Peptidase_M20"/>
    <property type="match status" value="1"/>
</dbReference>
<sequence>MTRSPDPRRAHTRIDQLLPYEQELVAVRRHLHQHPELAFGEHATSDFIAGKLTEWGYEVTRGIGGTGLVGSLRHGEGTKTLGIRADMDALPIQEATGAPHASCIPGRMHACGHDGHMTMLLGAAKYLARHRDFSGTLHLIFQPAEERGFDSGGKAMVEDGLFERFPCDAVYALHNHPGAAPGRFLVRKGPFMAAGDRVFIQVIGLGGHAARPHLAVDPVVAASAIVMGLQTVVARNVDPSEPAVVTVGRLRAGDALNVIPAEAEIGISVRSFSAEVRALLKERITALVTGTAEAHGCRAEIDYVEGYPVVENDAGAAELAAQVAIDLVGPEAVDAEFPKLMGSEDFAYMLQRRPGALVRIGNGPAEGGRGLHNPKYDFNDGILPYGAAFWCQLAERFLR</sequence>
<dbReference type="InterPro" id="IPR011650">
    <property type="entry name" value="Peptidase_M20_dimer"/>
</dbReference>
<dbReference type="OrthoDB" id="8875216at2"/>
<gene>
    <name evidence="4" type="ORF">SAMN04489708_102230</name>
</gene>
<organism evidence="4 5">
    <name type="scientific">Paracidovorax cattleyae</name>
    <dbReference type="NCBI Taxonomy" id="80868"/>
    <lineage>
        <taxon>Bacteria</taxon>
        <taxon>Pseudomonadati</taxon>
        <taxon>Pseudomonadota</taxon>
        <taxon>Betaproteobacteria</taxon>
        <taxon>Burkholderiales</taxon>
        <taxon>Comamonadaceae</taxon>
        <taxon>Paracidovorax</taxon>
    </lineage>
</organism>
<feature type="binding site" evidence="2">
    <location>
        <position position="372"/>
    </location>
    <ligand>
        <name>Mn(2+)</name>
        <dbReference type="ChEBI" id="CHEBI:29035"/>
        <label>2</label>
    </ligand>
</feature>
<keyword evidence="2" id="KW-0479">Metal-binding</keyword>
<evidence type="ECO:0000313" key="4">
    <source>
        <dbReference type="EMBL" id="SDO68814.1"/>
    </source>
</evidence>
<dbReference type="EMBL" id="FNJL01000002">
    <property type="protein sequence ID" value="SDO68814.1"/>
    <property type="molecule type" value="Genomic_DNA"/>
</dbReference>
<dbReference type="CDD" id="cd05666">
    <property type="entry name" value="M20_Acy1-like"/>
    <property type="match status" value="1"/>
</dbReference>
<dbReference type="Gene3D" id="3.30.70.360">
    <property type="match status" value="1"/>
</dbReference>
<dbReference type="Gene3D" id="3.40.630.10">
    <property type="entry name" value="Zn peptidases"/>
    <property type="match status" value="1"/>
</dbReference>
<dbReference type="GO" id="GO:0050118">
    <property type="term" value="F:N-acetyldiaminopimelate deacetylase activity"/>
    <property type="evidence" value="ECO:0007669"/>
    <property type="project" value="UniProtKB-ARBA"/>
</dbReference>
<evidence type="ECO:0000259" key="3">
    <source>
        <dbReference type="Pfam" id="PF07687"/>
    </source>
</evidence>
<dbReference type="NCBIfam" id="TIGR01891">
    <property type="entry name" value="amidohydrolases"/>
    <property type="match status" value="1"/>
</dbReference>
<evidence type="ECO:0000256" key="1">
    <source>
        <dbReference type="ARBA" id="ARBA00022801"/>
    </source>
</evidence>
<reference evidence="5" key="1">
    <citation type="submission" date="2016-10" db="EMBL/GenBank/DDBJ databases">
        <authorList>
            <person name="Varghese N."/>
            <person name="Submissions S."/>
        </authorList>
    </citation>
    <scope>NUCLEOTIDE SEQUENCE [LARGE SCALE GENOMIC DNA]</scope>
    <source>
        <strain evidence="5">DSM 17101</strain>
    </source>
</reference>
<dbReference type="AlphaFoldDB" id="A0A1H0LKY5"/>
<keyword evidence="5" id="KW-1185">Reference proteome</keyword>
<feature type="domain" description="Peptidase M20 dimerisation" evidence="3">
    <location>
        <begin position="200"/>
        <end position="289"/>
    </location>
</feature>
<dbReference type="SUPFAM" id="SSF53187">
    <property type="entry name" value="Zn-dependent exopeptidases"/>
    <property type="match status" value="1"/>
</dbReference>
<dbReference type="PIRSF" id="PIRSF005962">
    <property type="entry name" value="Pept_M20D_amidohydro"/>
    <property type="match status" value="1"/>
</dbReference>
<keyword evidence="2" id="KW-0464">Manganese</keyword>
<dbReference type="PANTHER" id="PTHR11014">
    <property type="entry name" value="PEPTIDASE M20 FAMILY MEMBER"/>
    <property type="match status" value="1"/>
</dbReference>
<dbReference type="FunFam" id="3.30.70.360:FF:000001">
    <property type="entry name" value="N-acetyldiaminopimelate deacetylase"/>
    <property type="match status" value="1"/>
</dbReference>
<dbReference type="GO" id="GO:0019877">
    <property type="term" value="P:diaminopimelate biosynthetic process"/>
    <property type="evidence" value="ECO:0007669"/>
    <property type="project" value="UniProtKB-ARBA"/>
</dbReference>
<feature type="binding site" evidence="2">
    <location>
        <position position="174"/>
    </location>
    <ligand>
        <name>Mn(2+)</name>
        <dbReference type="ChEBI" id="CHEBI:29035"/>
        <label>2</label>
    </ligand>
</feature>
<dbReference type="InterPro" id="IPR036264">
    <property type="entry name" value="Bact_exopeptidase_dim_dom"/>
</dbReference>
<evidence type="ECO:0000313" key="5">
    <source>
        <dbReference type="Proteomes" id="UP000199317"/>
    </source>
</evidence>
<keyword evidence="1 4" id="KW-0378">Hydrolase</keyword>
<dbReference type="GO" id="GO:0046872">
    <property type="term" value="F:metal ion binding"/>
    <property type="evidence" value="ECO:0007669"/>
    <property type="project" value="UniProtKB-KW"/>
</dbReference>
<accession>A0A1H0LKY5</accession>
<feature type="binding site" evidence="2">
    <location>
        <position position="113"/>
    </location>
    <ligand>
        <name>Mn(2+)</name>
        <dbReference type="ChEBI" id="CHEBI:29035"/>
        <label>2</label>
    </ligand>
</feature>
<dbReference type="InterPro" id="IPR002933">
    <property type="entry name" value="Peptidase_M20"/>
</dbReference>
<dbReference type="SUPFAM" id="SSF55031">
    <property type="entry name" value="Bacterial exopeptidase dimerisation domain"/>
    <property type="match status" value="1"/>
</dbReference>
<dbReference type="PANTHER" id="PTHR11014:SF63">
    <property type="entry name" value="METALLOPEPTIDASE, PUTATIVE (AFU_ORTHOLOGUE AFUA_6G09600)-RELATED"/>
    <property type="match status" value="1"/>
</dbReference>
<dbReference type="RefSeq" id="WP_092832143.1">
    <property type="nucleotide sequence ID" value="NZ_FNJL01000002.1"/>
</dbReference>
<feature type="binding site" evidence="2">
    <location>
        <position position="111"/>
    </location>
    <ligand>
        <name>Mn(2+)</name>
        <dbReference type="ChEBI" id="CHEBI:29035"/>
        <label>2</label>
    </ligand>
</feature>